<feature type="compositionally biased region" description="Basic and acidic residues" evidence="5">
    <location>
        <begin position="450"/>
        <end position="463"/>
    </location>
</feature>
<dbReference type="Gene3D" id="3.50.50.60">
    <property type="entry name" value="FAD/NAD(P)-binding domain"/>
    <property type="match status" value="3"/>
</dbReference>
<dbReference type="GeneID" id="28899123"/>
<dbReference type="SUPFAM" id="SSF51905">
    <property type="entry name" value="FAD/NAD(P)-binding domain"/>
    <property type="match status" value="1"/>
</dbReference>
<proteinExistence type="predicted"/>
<dbReference type="PANTHER" id="PTHR46972">
    <property type="entry name" value="MONOOXYGENASE ASQM-RELATED"/>
    <property type="match status" value="1"/>
</dbReference>
<feature type="region of interest" description="Disordered" evidence="5">
    <location>
        <begin position="450"/>
        <end position="493"/>
    </location>
</feature>
<evidence type="ECO:0000313" key="7">
    <source>
        <dbReference type="EMBL" id="KZF25962.1"/>
    </source>
</evidence>
<gene>
    <name evidence="7" type="ORF">L228DRAFT_257476</name>
</gene>
<feature type="compositionally biased region" description="Low complexity" evidence="5">
    <location>
        <begin position="285"/>
        <end position="296"/>
    </location>
</feature>
<feature type="region of interest" description="Disordered" evidence="5">
    <location>
        <begin position="46"/>
        <end position="70"/>
    </location>
</feature>
<keyword evidence="1" id="KW-0285">Flavoprotein</keyword>
<dbReference type="InterPro" id="IPR002938">
    <property type="entry name" value="FAD-bd"/>
</dbReference>
<dbReference type="InParanoid" id="A0A165JA84"/>
<feature type="compositionally biased region" description="Low complexity" evidence="5">
    <location>
        <begin position="125"/>
        <end position="139"/>
    </location>
</feature>
<protein>
    <submittedName>
        <fullName evidence="7">FAD/NAD(P)-binding domain-containing protein</fullName>
    </submittedName>
</protein>
<feature type="compositionally biased region" description="Polar residues" evidence="5">
    <location>
        <begin position="49"/>
        <end position="70"/>
    </location>
</feature>
<evidence type="ECO:0000256" key="3">
    <source>
        <dbReference type="ARBA" id="ARBA00023002"/>
    </source>
</evidence>
<evidence type="ECO:0000256" key="5">
    <source>
        <dbReference type="SAM" id="MobiDB-lite"/>
    </source>
</evidence>
<keyword evidence="8" id="KW-1185">Reference proteome</keyword>
<dbReference type="EMBL" id="KV407454">
    <property type="protein sequence ID" value="KZF25962.1"/>
    <property type="molecule type" value="Genomic_DNA"/>
</dbReference>
<feature type="compositionally biased region" description="Basic and acidic residues" evidence="5">
    <location>
        <begin position="588"/>
        <end position="613"/>
    </location>
</feature>
<dbReference type="InterPro" id="IPR036188">
    <property type="entry name" value="FAD/NAD-bd_sf"/>
</dbReference>
<dbReference type="OMA" id="ERWILRM"/>
<feature type="region of interest" description="Disordered" evidence="5">
    <location>
        <begin position="125"/>
        <end position="146"/>
    </location>
</feature>
<feature type="region of interest" description="Disordered" evidence="5">
    <location>
        <begin position="582"/>
        <end position="613"/>
    </location>
</feature>
<feature type="region of interest" description="Disordered" evidence="5">
    <location>
        <begin position="285"/>
        <end position="319"/>
    </location>
</feature>
<dbReference type="AlphaFoldDB" id="A0A165JA84"/>
<dbReference type="PANTHER" id="PTHR46972:SF1">
    <property type="entry name" value="FAD DEPENDENT OXIDOREDUCTASE DOMAIN-CONTAINING PROTEIN"/>
    <property type="match status" value="1"/>
</dbReference>
<feature type="domain" description="FAD-binding" evidence="6">
    <location>
        <begin position="546"/>
        <end position="589"/>
    </location>
</feature>
<keyword evidence="2" id="KW-0274">FAD</keyword>
<dbReference type="RefSeq" id="XP_018191517.1">
    <property type="nucleotide sequence ID" value="XM_018333986.1"/>
</dbReference>
<evidence type="ECO:0000256" key="4">
    <source>
        <dbReference type="ARBA" id="ARBA00023033"/>
    </source>
</evidence>
<feature type="region of interest" description="Disordered" evidence="5">
    <location>
        <begin position="362"/>
        <end position="385"/>
    </location>
</feature>
<accession>A0A165JA84</accession>
<keyword evidence="3" id="KW-0560">Oxidoreductase</keyword>
<dbReference type="Proteomes" id="UP000076632">
    <property type="component" value="Unassembled WGS sequence"/>
</dbReference>
<feature type="compositionally biased region" description="Polar residues" evidence="5">
    <location>
        <begin position="464"/>
        <end position="473"/>
    </location>
</feature>
<dbReference type="GO" id="GO:0071949">
    <property type="term" value="F:FAD binding"/>
    <property type="evidence" value="ECO:0007669"/>
    <property type="project" value="InterPro"/>
</dbReference>
<dbReference type="STRING" id="1328760.A0A165JA84"/>
<evidence type="ECO:0000313" key="8">
    <source>
        <dbReference type="Proteomes" id="UP000076632"/>
    </source>
</evidence>
<dbReference type="OrthoDB" id="655030at2759"/>
<evidence type="ECO:0000259" key="6">
    <source>
        <dbReference type="Pfam" id="PF01494"/>
    </source>
</evidence>
<sequence>MQHAMYLIRKPISYNIAGYTVWTCIRLHKENWDIVVKDKEDEKKEYKQNIPSPFNTRPPSTTKADSTATLSKPIQPSHIQVLYYPTIYNYNYKHQTMPPLNIAIIGAGPAGCTLARLLHVLPLQASQSSQDPSPPQTSSGREGPNLPNFSQSISFTIFESDTHPNYRSQGGSLDLHTNTGIAALRACGLYDAFLQHARYDGEALLLCDKQGKVYLQHGPGKANGQSGGDVLGANSTQTDRAGARPEIDRAELRRILYESLPEGCIKWDRRLIAILDEMEAEVGEVGEVSEASSAVSPEERGEGVSSEDTESGKEGKAKAKKRNYALKFRDGHGNEHVERGFDLIVGAEGLWSKVRSFIVAQTQTHAHSSSEHQRRHDQQEPVIPQDTKPYYAGIIRTALSIPNAQVTAPEVYKLVNRGSVFAYSDGQSLTAQQLGDGSINVYVSSVREDFDSSHSTTNERRNDNSQSQDQGSKGSRRADDNNNNNNNFLDPTKGRAAKEALLAEYKDWSPDLLNFIHKADDAAVVPVKGLYVLPVGFKWENVPGLTLLGDAAHVMPPYAGEGVNLAMEDALSLAKRIVDAVKGTDSSRGTREHDERQADRKGEGEGEDGQGHAEMLGRLDGQVKDYEEDMFRRAYRTSAVSHGAMDDFFFTPGAPRSTIERWILRMLGFALQNEYPWLYFFLRPVIFAGSYELRR</sequence>
<dbReference type="Pfam" id="PF01494">
    <property type="entry name" value="FAD_binding_3"/>
    <property type="match status" value="1"/>
</dbReference>
<evidence type="ECO:0000256" key="1">
    <source>
        <dbReference type="ARBA" id="ARBA00022630"/>
    </source>
</evidence>
<dbReference type="GO" id="GO:0004497">
    <property type="term" value="F:monooxygenase activity"/>
    <property type="evidence" value="ECO:0007669"/>
    <property type="project" value="UniProtKB-KW"/>
</dbReference>
<feature type="compositionally biased region" description="Basic and acidic residues" evidence="5">
    <location>
        <begin position="368"/>
        <end position="379"/>
    </location>
</feature>
<name>A0A165JA84_XYLHT</name>
<reference evidence="7 8" key="1">
    <citation type="journal article" date="2016" name="Fungal Biol.">
        <title>The genome of Xylona heveae provides a window into fungal endophytism.</title>
        <authorList>
            <person name="Gazis R."/>
            <person name="Kuo A."/>
            <person name="Riley R."/>
            <person name="LaButti K."/>
            <person name="Lipzen A."/>
            <person name="Lin J."/>
            <person name="Amirebrahimi M."/>
            <person name="Hesse C.N."/>
            <person name="Spatafora J.W."/>
            <person name="Henrissat B."/>
            <person name="Hainaut M."/>
            <person name="Grigoriev I.V."/>
            <person name="Hibbett D.S."/>
        </authorList>
    </citation>
    <scope>NUCLEOTIDE SEQUENCE [LARGE SCALE GENOMIC DNA]</scope>
    <source>
        <strain evidence="7 8">TC161</strain>
    </source>
</reference>
<organism evidence="7 8">
    <name type="scientific">Xylona heveae (strain CBS 132557 / TC161)</name>
    <dbReference type="NCBI Taxonomy" id="1328760"/>
    <lineage>
        <taxon>Eukaryota</taxon>
        <taxon>Fungi</taxon>
        <taxon>Dikarya</taxon>
        <taxon>Ascomycota</taxon>
        <taxon>Pezizomycotina</taxon>
        <taxon>Xylonomycetes</taxon>
        <taxon>Xylonales</taxon>
        <taxon>Xylonaceae</taxon>
        <taxon>Xylona</taxon>
    </lineage>
</organism>
<evidence type="ECO:0000256" key="2">
    <source>
        <dbReference type="ARBA" id="ARBA00022827"/>
    </source>
</evidence>
<keyword evidence="4" id="KW-0503">Monooxygenase</keyword>